<dbReference type="GO" id="GO:0071949">
    <property type="term" value="F:FAD binding"/>
    <property type="evidence" value="ECO:0007669"/>
    <property type="project" value="InterPro"/>
</dbReference>
<dbReference type="InterPro" id="IPR036318">
    <property type="entry name" value="FAD-bd_PCMH-like_sf"/>
</dbReference>
<evidence type="ECO:0000256" key="6">
    <source>
        <dbReference type="ARBA" id="ARBA00023136"/>
    </source>
</evidence>
<dbReference type="InterPro" id="IPR016169">
    <property type="entry name" value="FAD-bd_PCMH_sub2"/>
</dbReference>
<accession>A0A9P4R5R1</accession>
<dbReference type="PANTHER" id="PTHR10801:SF0">
    <property type="entry name" value="DELTA(24)-STEROL REDUCTASE"/>
    <property type="match status" value="1"/>
</dbReference>
<name>A0A9P4R5R1_9PLEO</name>
<evidence type="ECO:0000256" key="1">
    <source>
        <dbReference type="ARBA" id="ARBA00004167"/>
    </source>
</evidence>
<evidence type="ECO:0000256" key="5">
    <source>
        <dbReference type="ARBA" id="ARBA00023002"/>
    </source>
</evidence>
<dbReference type="SUPFAM" id="SSF56176">
    <property type="entry name" value="FAD-binding/transporter-associated domain-like"/>
    <property type="match status" value="1"/>
</dbReference>
<proteinExistence type="predicted"/>
<dbReference type="GO" id="GO:0008202">
    <property type="term" value="P:steroid metabolic process"/>
    <property type="evidence" value="ECO:0007669"/>
    <property type="project" value="TreeGrafter"/>
</dbReference>
<evidence type="ECO:0000256" key="2">
    <source>
        <dbReference type="ARBA" id="ARBA00012405"/>
    </source>
</evidence>
<dbReference type="EC" id="1.3.1.72" evidence="2"/>
<keyword evidence="6" id="KW-0472">Membrane</keyword>
<sequence>MEVQNNSIEFDKEYELLPQINFRIPGLSIPIGFEMASYTRKNHDIAIQQLSVQVREFYASKTPFRINHGSTNSTRIRAAGTPELKIAHLNHVLFIDPSSRIAIVEPNVPVDAPVAATLPMGFLPPVVMEFPGITVGGGFSGASGESSSWREGMFDCGIKSIKIILGNREIILAEKDGENANLFTMACCSLGTLGVVTLLTVNLIEAKPYVQTTYHRTSSITETIEKTAFFCESEYAKKTEPGRGDMDFIEAIQYTPSVGVIITGKFASRPHTSILPITRFDRAHDPWFYKHALSSPDAHTELIPTTSYLFRHDRGAFWSGETFFDYFRLPNARFWRWLFNPALTTRAIYTSQAAAGGPETNIVQDLLLPVNSAVAFANYVADELAIWPVRICPVRRKAEDVWGWPVWKHIDAAAGEQAPPSKAKDELVLNFGVWGQGPADPVAFRAVNRSLEERLRELRGTKVLYVFSFYTEDEFWGLCDRKVYEEARRKWHAEALPSVYEKVRREPRGVVGGKNGLGEKVLWWVLGIWPIGGILMSL</sequence>
<dbReference type="Proteomes" id="UP000799444">
    <property type="component" value="Unassembled WGS sequence"/>
</dbReference>
<dbReference type="OrthoDB" id="415825at2759"/>
<dbReference type="InterPro" id="IPR040165">
    <property type="entry name" value="Diminuto-like"/>
</dbReference>
<keyword evidence="5" id="KW-0560">Oxidoreductase</keyword>
<feature type="domain" description="FAD-binding PCMH-type" evidence="7">
    <location>
        <begin position="30"/>
        <end position="206"/>
    </location>
</feature>
<dbReference type="AlphaFoldDB" id="A0A9P4R5R1"/>
<keyword evidence="9" id="KW-1185">Reference proteome</keyword>
<dbReference type="InterPro" id="IPR006094">
    <property type="entry name" value="Oxid_FAD_bind_N"/>
</dbReference>
<dbReference type="PANTHER" id="PTHR10801">
    <property type="entry name" value="24-DEHYDROCHOLESTEROL REDUCTASE"/>
    <property type="match status" value="1"/>
</dbReference>
<evidence type="ECO:0000313" key="9">
    <source>
        <dbReference type="Proteomes" id="UP000799444"/>
    </source>
</evidence>
<dbReference type="GO" id="GO:0005737">
    <property type="term" value="C:cytoplasm"/>
    <property type="evidence" value="ECO:0007669"/>
    <property type="project" value="TreeGrafter"/>
</dbReference>
<comment type="caution">
    <text evidence="8">The sequence shown here is derived from an EMBL/GenBank/DDBJ whole genome shotgun (WGS) entry which is preliminary data.</text>
</comment>
<dbReference type="Gene3D" id="3.30.465.10">
    <property type="match status" value="1"/>
</dbReference>
<gene>
    <name evidence="8" type="ORF">EJ04DRAFT_574989</name>
</gene>
<evidence type="ECO:0000259" key="7">
    <source>
        <dbReference type="PROSITE" id="PS51387"/>
    </source>
</evidence>
<keyword evidence="4" id="KW-1133">Transmembrane helix</keyword>
<evidence type="ECO:0000313" key="8">
    <source>
        <dbReference type="EMBL" id="KAF2736956.1"/>
    </source>
</evidence>
<dbReference type="EMBL" id="ML996120">
    <property type="protein sequence ID" value="KAF2736956.1"/>
    <property type="molecule type" value="Genomic_DNA"/>
</dbReference>
<dbReference type="Pfam" id="PF01565">
    <property type="entry name" value="FAD_binding_4"/>
    <property type="match status" value="1"/>
</dbReference>
<protein>
    <recommendedName>
        <fullName evidence="2">Delta(24)-sterol reductase</fullName>
        <ecNumber evidence="2">1.3.1.72</ecNumber>
    </recommendedName>
</protein>
<evidence type="ECO:0000256" key="4">
    <source>
        <dbReference type="ARBA" id="ARBA00022989"/>
    </source>
</evidence>
<comment type="subcellular location">
    <subcellularLocation>
        <location evidence="1">Membrane</location>
        <topology evidence="1">Single-pass membrane protein</topology>
    </subcellularLocation>
</comment>
<reference evidence="8" key="1">
    <citation type="journal article" date="2020" name="Stud. Mycol.">
        <title>101 Dothideomycetes genomes: a test case for predicting lifestyles and emergence of pathogens.</title>
        <authorList>
            <person name="Haridas S."/>
            <person name="Albert R."/>
            <person name="Binder M."/>
            <person name="Bloem J."/>
            <person name="Labutti K."/>
            <person name="Salamov A."/>
            <person name="Andreopoulos B."/>
            <person name="Baker S."/>
            <person name="Barry K."/>
            <person name="Bills G."/>
            <person name="Bluhm B."/>
            <person name="Cannon C."/>
            <person name="Castanera R."/>
            <person name="Culley D."/>
            <person name="Daum C."/>
            <person name="Ezra D."/>
            <person name="Gonzalez J."/>
            <person name="Henrissat B."/>
            <person name="Kuo A."/>
            <person name="Liang C."/>
            <person name="Lipzen A."/>
            <person name="Lutzoni F."/>
            <person name="Magnuson J."/>
            <person name="Mondo S."/>
            <person name="Nolan M."/>
            <person name="Ohm R."/>
            <person name="Pangilinan J."/>
            <person name="Park H.-J."/>
            <person name="Ramirez L."/>
            <person name="Alfaro M."/>
            <person name="Sun H."/>
            <person name="Tritt A."/>
            <person name="Yoshinaga Y."/>
            <person name="Zwiers L.-H."/>
            <person name="Turgeon B."/>
            <person name="Goodwin S."/>
            <person name="Spatafora J."/>
            <person name="Crous P."/>
            <person name="Grigoriev I."/>
        </authorList>
    </citation>
    <scope>NUCLEOTIDE SEQUENCE</scope>
    <source>
        <strain evidence="8">CBS 125425</strain>
    </source>
</reference>
<organism evidence="8 9">
    <name type="scientific">Polyplosphaeria fusca</name>
    <dbReference type="NCBI Taxonomy" id="682080"/>
    <lineage>
        <taxon>Eukaryota</taxon>
        <taxon>Fungi</taxon>
        <taxon>Dikarya</taxon>
        <taxon>Ascomycota</taxon>
        <taxon>Pezizomycotina</taxon>
        <taxon>Dothideomycetes</taxon>
        <taxon>Pleosporomycetidae</taxon>
        <taxon>Pleosporales</taxon>
        <taxon>Tetraplosphaeriaceae</taxon>
        <taxon>Polyplosphaeria</taxon>
    </lineage>
</organism>
<evidence type="ECO:0000256" key="3">
    <source>
        <dbReference type="ARBA" id="ARBA00022692"/>
    </source>
</evidence>
<dbReference type="PROSITE" id="PS51387">
    <property type="entry name" value="FAD_PCMH"/>
    <property type="match status" value="1"/>
</dbReference>
<dbReference type="GO" id="GO:0016020">
    <property type="term" value="C:membrane"/>
    <property type="evidence" value="ECO:0007669"/>
    <property type="project" value="TreeGrafter"/>
</dbReference>
<dbReference type="InterPro" id="IPR016166">
    <property type="entry name" value="FAD-bd_PCMH"/>
</dbReference>
<dbReference type="GO" id="GO:0000246">
    <property type="term" value="F:Delta24(24-1) sterol reductase activity"/>
    <property type="evidence" value="ECO:0007669"/>
    <property type="project" value="TreeGrafter"/>
</dbReference>
<keyword evidence="3" id="KW-0812">Transmembrane</keyword>